<protein>
    <submittedName>
        <fullName evidence="1">Uncharacterized protein</fullName>
    </submittedName>
</protein>
<comment type="caution">
    <text evidence="1">The sequence shown here is derived from an EMBL/GenBank/DDBJ whole genome shotgun (WGS) entry which is preliminary data.</text>
</comment>
<sequence length="483" mass="54307">MGVSDVAHSLGLLRDAITNSKNASVTCNWQKQPYRAADLVVDLQGKIQRTGYGESKMESDALAVSYMPVLGACNYWELRHGAVLGSSSSQNQSTAADWYAICDETIVNPPNKPLTFKDINETKDRIRSGSVMPVWDYSYHPDYQCGRHYCDPGNDVLISLCGNSSYIPYPTTYTLKLLETGIDALKESPKRAANCTWRHRWPGKERDYRIDYLVDWKLDLNVSTDALDPYLKVGKVDLGESCWSFLGKIKQKPAPIVPVPVETTYPDPVPNSDTGMIKTNGTEYVGYVIGAGKNEGGFNRPDLESMRSSLRGNETLPKLLVNKDLSTEQITEQDCHTFWCYDDKNILFSLCGKWYPLTATSRHNDSRYRNTTLARLTMRSMLSAFICADDEEPGDNSASDQHKSGLMNSIHPRADTDRTACSNVKAENVDRKSRQFPYRGLVRQFKDGEKYSIQLGRIESVTKRGHKSCKEWQKKTDVVPAGR</sequence>
<dbReference type="AlphaFoldDB" id="A0AAV9V0U2"/>
<accession>A0AAV9V0U2</accession>
<keyword evidence="2" id="KW-1185">Reference proteome</keyword>
<evidence type="ECO:0000313" key="1">
    <source>
        <dbReference type="EMBL" id="KAK6352943.1"/>
    </source>
</evidence>
<proteinExistence type="predicted"/>
<gene>
    <name evidence="1" type="ORF">TWF696_004938</name>
</gene>
<evidence type="ECO:0000313" key="2">
    <source>
        <dbReference type="Proteomes" id="UP001375240"/>
    </source>
</evidence>
<reference evidence="1 2" key="1">
    <citation type="submission" date="2019-10" db="EMBL/GenBank/DDBJ databases">
        <authorList>
            <person name="Palmer J.M."/>
        </authorList>
    </citation>
    <scope>NUCLEOTIDE SEQUENCE [LARGE SCALE GENOMIC DNA]</scope>
    <source>
        <strain evidence="1 2">TWF696</strain>
    </source>
</reference>
<organism evidence="1 2">
    <name type="scientific">Orbilia brochopaga</name>
    <dbReference type="NCBI Taxonomy" id="3140254"/>
    <lineage>
        <taxon>Eukaryota</taxon>
        <taxon>Fungi</taxon>
        <taxon>Dikarya</taxon>
        <taxon>Ascomycota</taxon>
        <taxon>Pezizomycotina</taxon>
        <taxon>Orbiliomycetes</taxon>
        <taxon>Orbiliales</taxon>
        <taxon>Orbiliaceae</taxon>
        <taxon>Orbilia</taxon>
    </lineage>
</organism>
<dbReference type="EMBL" id="JAVHNQ010000003">
    <property type="protein sequence ID" value="KAK6352943.1"/>
    <property type="molecule type" value="Genomic_DNA"/>
</dbReference>
<name>A0AAV9V0U2_9PEZI</name>
<dbReference type="Proteomes" id="UP001375240">
    <property type="component" value="Unassembled WGS sequence"/>
</dbReference>